<organism evidence="1 2">
    <name type="scientific">Permianibacter aggregans</name>
    <dbReference type="NCBI Taxonomy" id="1510150"/>
    <lineage>
        <taxon>Bacteria</taxon>
        <taxon>Pseudomonadati</taxon>
        <taxon>Pseudomonadota</taxon>
        <taxon>Gammaproteobacteria</taxon>
        <taxon>Pseudomonadales</taxon>
        <taxon>Pseudomonadaceae</taxon>
        <taxon>Permianibacter</taxon>
    </lineage>
</organism>
<dbReference type="EMBL" id="SNYM01000001">
    <property type="protein sequence ID" value="TDQ51313.1"/>
    <property type="molecule type" value="Genomic_DNA"/>
</dbReference>
<protein>
    <submittedName>
        <fullName evidence="1">Uncharacterized protein</fullName>
    </submittedName>
</protein>
<sequence length="139" mass="14928">MAFLCNLKHPAVIPTKAGIQAVLNQGKTSVIAPLFALLFGALHMPSAYAGHADGQIAAVRSRASDGLVWINLTGPRVNKPACALYDYMMIKDENSETGKKQFAMLLQAHATGKPVFVRGTGDCSRWGDGESIEMVEILQ</sequence>
<dbReference type="AlphaFoldDB" id="A0A4R6UZ76"/>
<keyword evidence="2" id="KW-1185">Reference proteome</keyword>
<proteinExistence type="predicted"/>
<comment type="caution">
    <text evidence="1">The sequence shown here is derived from an EMBL/GenBank/DDBJ whole genome shotgun (WGS) entry which is preliminary data.</text>
</comment>
<dbReference type="Proteomes" id="UP000295375">
    <property type="component" value="Unassembled WGS sequence"/>
</dbReference>
<evidence type="ECO:0000313" key="1">
    <source>
        <dbReference type="EMBL" id="TDQ51313.1"/>
    </source>
</evidence>
<gene>
    <name evidence="1" type="ORF">EV696_101287</name>
</gene>
<name>A0A4R6UZ76_9GAMM</name>
<accession>A0A4R6UZ76</accession>
<reference evidence="1 2" key="1">
    <citation type="submission" date="2019-03" db="EMBL/GenBank/DDBJ databases">
        <title>Genomic Encyclopedia of Type Strains, Phase IV (KMG-IV): sequencing the most valuable type-strain genomes for metagenomic binning, comparative biology and taxonomic classification.</title>
        <authorList>
            <person name="Goeker M."/>
        </authorList>
    </citation>
    <scope>NUCLEOTIDE SEQUENCE [LARGE SCALE GENOMIC DNA]</scope>
    <source>
        <strain evidence="1 2">DSM 103792</strain>
    </source>
</reference>
<evidence type="ECO:0000313" key="2">
    <source>
        <dbReference type="Proteomes" id="UP000295375"/>
    </source>
</evidence>